<dbReference type="EMBL" id="NEDP02005547">
    <property type="protein sequence ID" value="OWF39053.1"/>
    <property type="molecule type" value="Genomic_DNA"/>
</dbReference>
<dbReference type="Proteomes" id="UP000242188">
    <property type="component" value="Unassembled WGS sequence"/>
</dbReference>
<reference evidence="2 3" key="1">
    <citation type="journal article" date="2017" name="Nat. Ecol. Evol.">
        <title>Scallop genome provides insights into evolution of bilaterian karyotype and development.</title>
        <authorList>
            <person name="Wang S."/>
            <person name="Zhang J."/>
            <person name="Jiao W."/>
            <person name="Li J."/>
            <person name="Xun X."/>
            <person name="Sun Y."/>
            <person name="Guo X."/>
            <person name="Huan P."/>
            <person name="Dong B."/>
            <person name="Zhang L."/>
            <person name="Hu X."/>
            <person name="Sun X."/>
            <person name="Wang J."/>
            <person name="Zhao C."/>
            <person name="Wang Y."/>
            <person name="Wang D."/>
            <person name="Huang X."/>
            <person name="Wang R."/>
            <person name="Lv J."/>
            <person name="Li Y."/>
            <person name="Zhang Z."/>
            <person name="Liu B."/>
            <person name="Lu W."/>
            <person name="Hui Y."/>
            <person name="Liang J."/>
            <person name="Zhou Z."/>
            <person name="Hou R."/>
            <person name="Li X."/>
            <person name="Liu Y."/>
            <person name="Li H."/>
            <person name="Ning X."/>
            <person name="Lin Y."/>
            <person name="Zhao L."/>
            <person name="Xing Q."/>
            <person name="Dou J."/>
            <person name="Li Y."/>
            <person name="Mao J."/>
            <person name="Guo H."/>
            <person name="Dou H."/>
            <person name="Li T."/>
            <person name="Mu C."/>
            <person name="Jiang W."/>
            <person name="Fu Q."/>
            <person name="Fu X."/>
            <person name="Miao Y."/>
            <person name="Liu J."/>
            <person name="Yu Q."/>
            <person name="Li R."/>
            <person name="Liao H."/>
            <person name="Li X."/>
            <person name="Kong Y."/>
            <person name="Jiang Z."/>
            <person name="Chourrout D."/>
            <person name="Li R."/>
            <person name="Bao Z."/>
        </authorList>
    </citation>
    <scope>NUCLEOTIDE SEQUENCE [LARGE SCALE GENOMIC DNA]</scope>
    <source>
        <strain evidence="2 3">PY_sf001</strain>
    </source>
</reference>
<organism evidence="2 3">
    <name type="scientific">Mizuhopecten yessoensis</name>
    <name type="common">Japanese scallop</name>
    <name type="synonym">Patinopecten yessoensis</name>
    <dbReference type="NCBI Taxonomy" id="6573"/>
    <lineage>
        <taxon>Eukaryota</taxon>
        <taxon>Metazoa</taxon>
        <taxon>Spiralia</taxon>
        <taxon>Lophotrochozoa</taxon>
        <taxon>Mollusca</taxon>
        <taxon>Bivalvia</taxon>
        <taxon>Autobranchia</taxon>
        <taxon>Pteriomorphia</taxon>
        <taxon>Pectinida</taxon>
        <taxon>Pectinoidea</taxon>
        <taxon>Pectinidae</taxon>
        <taxon>Mizuhopecten</taxon>
    </lineage>
</organism>
<feature type="compositionally biased region" description="Low complexity" evidence="1">
    <location>
        <begin position="65"/>
        <end position="85"/>
    </location>
</feature>
<evidence type="ECO:0000313" key="3">
    <source>
        <dbReference type="Proteomes" id="UP000242188"/>
    </source>
</evidence>
<sequence>MGSVTFGPESEAETNVNTTFLASGSFLNGSQPTTVNDVSNTETTGSVTLGSQVNKAVPDNYTSGSPAESINSSQSNSSSDVNTTSGAADNVNTTTRVTKSVKTDFIDNVLSCPRFPSRLVKDTLLVTYVDDRCAMEVSVKTVVVRPLTILRMFINKSRVIKRPSVSFKAIKKEPSGKPVICKSLPTKVLDRAVVVEVVKDKCHMVLKVKKVTPEVVSSPVQGQTTHKKPPTKPVHPKSIYLPVLEYLDDGLPMDVPNIR</sequence>
<evidence type="ECO:0000256" key="1">
    <source>
        <dbReference type="SAM" id="MobiDB-lite"/>
    </source>
</evidence>
<gene>
    <name evidence="2" type="ORF">KP79_PYT21907</name>
</gene>
<comment type="caution">
    <text evidence="2">The sequence shown here is derived from an EMBL/GenBank/DDBJ whole genome shotgun (WGS) entry which is preliminary data.</text>
</comment>
<accession>A0A210PRD4</accession>
<protein>
    <submittedName>
        <fullName evidence="2">Uncharacterized protein</fullName>
    </submittedName>
</protein>
<evidence type="ECO:0000313" key="2">
    <source>
        <dbReference type="EMBL" id="OWF39053.1"/>
    </source>
</evidence>
<feature type="compositionally biased region" description="Polar residues" evidence="1">
    <location>
        <begin position="25"/>
        <end position="64"/>
    </location>
</feature>
<proteinExistence type="predicted"/>
<keyword evidence="3" id="KW-1185">Reference proteome</keyword>
<dbReference type="AlphaFoldDB" id="A0A210PRD4"/>
<feature type="region of interest" description="Disordered" evidence="1">
    <location>
        <begin position="25"/>
        <end position="89"/>
    </location>
</feature>
<name>A0A210PRD4_MIZYE</name>